<dbReference type="EMBL" id="FQUF01000002">
    <property type="protein sequence ID" value="SHE28637.1"/>
    <property type="molecule type" value="Genomic_DNA"/>
</dbReference>
<dbReference type="Proteomes" id="UP000184128">
    <property type="component" value="Unassembled WGS sequence"/>
</dbReference>
<evidence type="ECO:0000256" key="1">
    <source>
        <dbReference type="SAM" id="Phobius"/>
    </source>
</evidence>
<accession>A0A1M4S9B3</accession>
<keyword evidence="1" id="KW-0472">Membrane</keyword>
<name>A0A1M4S9B3_9LACT</name>
<sequence>MSNTTGQWLGWIGILVGIIAFFWQPVWMGVAAVVLGIIGLFSHRKDSTGQRLLLGQLR</sequence>
<evidence type="ECO:0000313" key="2">
    <source>
        <dbReference type="EMBL" id="SHE28637.1"/>
    </source>
</evidence>
<protein>
    <submittedName>
        <fullName evidence="2">Uncharacterized protein</fullName>
    </submittedName>
</protein>
<proteinExistence type="predicted"/>
<gene>
    <name evidence="2" type="ORF">SAMN02745249_00125</name>
</gene>
<feature type="transmembrane region" description="Helical" evidence="1">
    <location>
        <begin position="12"/>
        <end position="41"/>
    </location>
</feature>
<organism evidence="2 3">
    <name type="scientific">Atopostipes suicloacalis DSM 15692</name>
    <dbReference type="NCBI Taxonomy" id="1121025"/>
    <lineage>
        <taxon>Bacteria</taxon>
        <taxon>Bacillati</taxon>
        <taxon>Bacillota</taxon>
        <taxon>Bacilli</taxon>
        <taxon>Lactobacillales</taxon>
        <taxon>Carnobacteriaceae</taxon>
        <taxon>Atopostipes</taxon>
    </lineage>
</organism>
<keyword evidence="1" id="KW-0812">Transmembrane</keyword>
<dbReference type="AlphaFoldDB" id="A0A1M4S9B3"/>
<keyword evidence="3" id="KW-1185">Reference proteome</keyword>
<keyword evidence="1" id="KW-1133">Transmembrane helix</keyword>
<reference evidence="2 3" key="1">
    <citation type="submission" date="2016-11" db="EMBL/GenBank/DDBJ databases">
        <authorList>
            <person name="Jaros S."/>
            <person name="Januszkiewicz K."/>
            <person name="Wedrychowicz H."/>
        </authorList>
    </citation>
    <scope>NUCLEOTIDE SEQUENCE [LARGE SCALE GENOMIC DNA]</scope>
    <source>
        <strain evidence="2 3">DSM 15692</strain>
    </source>
</reference>
<dbReference type="RefSeq" id="WP_234945759.1">
    <property type="nucleotide sequence ID" value="NZ_FQUF01000002.1"/>
</dbReference>
<evidence type="ECO:0000313" key="3">
    <source>
        <dbReference type="Proteomes" id="UP000184128"/>
    </source>
</evidence>